<name>A0AAD6TL37_9AGAR</name>
<reference evidence="3" key="1">
    <citation type="submission" date="2023-03" db="EMBL/GenBank/DDBJ databases">
        <title>Massive genome expansion in bonnet fungi (Mycena s.s.) driven by repeated elements and novel gene families across ecological guilds.</title>
        <authorList>
            <consortium name="Lawrence Berkeley National Laboratory"/>
            <person name="Harder C.B."/>
            <person name="Miyauchi S."/>
            <person name="Viragh M."/>
            <person name="Kuo A."/>
            <person name="Thoen E."/>
            <person name="Andreopoulos B."/>
            <person name="Lu D."/>
            <person name="Skrede I."/>
            <person name="Drula E."/>
            <person name="Henrissat B."/>
            <person name="Morin E."/>
            <person name="Kohler A."/>
            <person name="Barry K."/>
            <person name="LaButti K."/>
            <person name="Morin E."/>
            <person name="Salamov A."/>
            <person name="Lipzen A."/>
            <person name="Mereny Z."/>
            <person name="Hegedus B."/>
            <person name="Baldrian P."/>
            <person name="Stursova M."/>
            <person name="Weitz H."/>
            <person name="Taylor A."/>
            <person name="Grigoriev I.V."/>
            <person name="Nagy L.G."/>
            <person name="Martin F."/>
            <person name="Kauserud H."/>
        </authorList>
    </citation>
    <scope>NUCLEOTIDE SEQUENCE</scope>
    <source>
        <strain evidence="3">CBHHK200</strain>
    </source>
</reference>
<evidence type="ECO:0000313" key="3">
    <source>
        <dbReference type="EMBL" id="KAJ7047582.1"/>
    </source>
</evidence>
<sequence>MTVYSPRIVSAELDLQPAGSRWRLLTDLNLTLDDDEATAETLLKAFDLSLHDCGSKPRFDDVSTQNERTQDSFTELPPPTSQNPFLSTPMRLKHFSRLSPSILRDLLRSPSLRSPSLCDDSLDSAPNSNDFAYLGSPVRANVVSLDRLPSFRNANAESDLQSRRPSLPLTPPPSARIPFLNQLSNHAFGKRWTLLLIELLLPVCFTAFRRQEIDPAAHAVFPAMQQPSPSAFRNFQRVIDEMRGVDSAQEVPRFEENHSVLSLSSEPLSQTRAFEPTANTPDIFHDSPPAMNRTLGTLEDEFVNLLQERAGEEEEDAKELRALADRLERIARGRRHLADRIVDRKDEQQKLESKQTT</sequence>
<keyword evidence="4" id="KW-1185">Reference proteome</keyword>
<evidence type="ECO:0000256" key="1">
    <source>
        <dbReference type="SAM" id="Coils"/>
    </source>
</evidence>
<dbReference type="EMBL" id="JARJCM010000001">
    <property type="protein sequence ID" value="KAJ7047582.1"/>
    <property type="molecule type" value="Genomic_DNA"/>
</dbReference>
<proteinExistence type="predicted"/>
<evidence type="ECO:0000256" key="2">
    <source>
        <dbReference type="SAM" id="MobiDB-lite"/>
    </source>
</evidence>
<dbReference type="AlphaFoldDB" id="A0AAD6TL37"/>
<accession>A0AAD6TL37</accession>
<gene>
    <name evidence="3" type="ORF">C8F04DRAFT_1247215</name>
</gene>
<feature type="coiled-coil region" evidence="1">
    <location>
        <begin position="295"/>
        <end position="330"/>
    </location>
</feature>
<organism evidence="3 4">
    <name type="scientific">Mycena alexandri</name>
    <dbReference type="NCBI Taxonomy" id="1745969"/>
    <lineage>
        <taxon>Eukaryota</taxon>
        <taxon>Fungi</taxon>
        <taxon>Dikarya</taxon>
        <taxon>Basidiomycota</taxon>
        <taxon>Agaricomycotina</taxon>
        <taxon>Agaricomycetes</taxon>
        <taxon>Agaricomycetidae</taxon>
        <taxon>Agaricales</taxon>
        <taxon>Marasmiineae</taxon>
        <taxon>Mycenaceae</taxon>
        <taxon>Mycena</taxon>
    </lineage>
</organism>
<keyword evidence="1" id="KW-0175">Coiled coil</keyword>
<dbReference type="Proteomes" id="UP001218188">
    <property type="component" value="Unassembled WGS sequence"/>
</dbReference>
<feature type="compositionally biased region" description="Polar residues" evidence="2">
    <location>
        <begin position="62"/>
        <end position="73"/>
    </location>
</feature>
<comment type="caution">
    <text evidence="3">The sequence shown here is derived from an EMBL/GenBank/DDBJ whole genome shotgun (WGS) entry which is preliminary data.</text>
</comment>
<feature type="region of interest" description="Disordered" evidence="2">
    <location>
        <begin position="337"/>
        <end position="357"/>
    </location>
</feature>
<protein>
    <submittedName>
        <fullName evidence="3">Uncharacterized protein</fullName>
    </submittedName>
</protein>
<feature type="region of interest" description="Disordered" evidence="2">
    <location>
        <begin position="57"/>
        <end position="87"/>
    </location>
</feature>
<evidence type="ECO:0000313" key="4">
    <source>
        <dbReference type="Proteomes" id="UP001218188"/>
    </source>
</evidence>